<dbReference type="AlphaFoldDB" id="A0A7N0TPX0"/>
<name>A0A7N0TPX0_KALFE</name>
<dbReference type="PANTHER" id="PTHR10302:SF18">
    <property type="entry name" value="PROTEIN OSB1, MITOCHONDRIAL"/>
    <property type="match status" value="1"/>
</dbReference>
<dbReference type="PANTHER" id="PTHR10302">
    <property type="entry name" value="SINGLE-STRANDED DNA-BINDING PROTEIN"/>
    <property type="match status" value="1"/>
</dbReference>
<protein>
    <submittedName>
        <fullName evidence="2">Uncharacterized protein</fullName>
    </submittedName>
</protein>
<accession>A0A7N0TPX0</accession>
<keyword evidence="3" id="KW-1185">Reference proteome</keyword>
<dbReference type="InterPro" id="IPR011344">
    <property type="entry name" value="ssDNA-bd"/>
</dbReference>
<evidence type="ECO:0000313" key="2">
    <source>
        <dbReference type="EnsemblPlants" id="Kaladp0042s0054.1.v1.1"/>
    </source>
</evidence>
<proteinExistence type="predicted"/>
<organism evidence="2 3">
    <name type="scientific">Kalanchoe fedtschenkoi</name>
    <name type="common">Lavender scallops</name>
    <name type="synonym">South American air plant</name>
    <dbReference type="NCBI Taxonomy" id="63787"/>
    <lineage>
        <taxon>Eukaryota</taxon>
        <taxon>Viridiplantae</taxon>
        <taxon>Streptophyta</taxon>
        <taxon>Embryophyta</taxon>
        <taxon>Tracheophyta</taxon>
        <taxon>Spermatophyta</taxon>
        <taxon>Magnoliopsida</taxon>
        <taxon>eudicotyledons</taxon>
        <taxon>Gunneridae</taxon>
        <taxon>Pentapetalae</taxon>
        <taxon>Saxifragales</taxon>
        <taxon>Crassulaceae</taxon>
        <taxon>Kalanchoe</taxon>
    </lineage>
</organism>
<evidence type="ECO:0000256" key="1">
    <source>
        <dbReference type="SAM" id="MobiDB-lite"/>
    </source>
</evidence>
<dbReference type="GO" id="GO:0042645">
    <property type="term" value="C:mitochondrial nucleoid"/>
    <property type="evidence" value="ECO:0007669"/>
    <property type="project" value="TreeGrafter"/>
</dbReference>
<evidence type="ECO:0000313" key="3">
    <source>
        <dbReference type="Proteomes" id="UP000594263"/>
    </source>
</evidence>
<sequence length="283" mass="33023">MAAIRLACHLVKYRNLLTRRAYFCTASAPRSRRCFFPDEEEGESAVYTHAMKFQRPSVMKWSERLAKLENLVSLIGSVYWPIKVYETKHGPVGPRFGATTLLDVKTPHDSSSSFRIRLQMWDDMARMCSQHLKPKDFIYVSGQLERFVDRNDVKQCKLIVKELNYVTKPSERLATPTCDHSELEGKTPLEKYKSRLHLWQLFFANPHDWWDNRKSKKNPRAPDFRHKDTGEALWISANDPPWVATQLQLQDTSMAEHGHTRPQYSDNKPGLSKWTPDDSVWKK</sequence>
<dbReference type="GO" id="GO:0006264">
    <property type="term" value="P:mitochondrial DNA replication"/>
    <property type="evidence" value="ECO:0007669"/>
    <property type="project" value="TreeGrafter"/>
</dbReference>
<dbReference type="OMA" id="FKVMLKM"/>
<dbReference type="Gramene" id="Kaladp0042s0054.1.v1.1">
    <property type="protein sequence ID" value="Kaladp0042s0054.1.v1.1"/>
    <property type="gene ID" value="Kaladp0042s0054.v1.1"/>
</dbReference>
<reference evidence="2" key="1">
    <citation type="submission" date="2021-01" db="UniProtKB">
        <authorList>
            <consortium name="EnsemblPlants"/>
        </authorList>
    </citation>
    <scope>IDENTIFICATION</scope>
</reference>
<feature type="region of interest" description="Disordered" evidence="1">
    <location>
        <begin position="253"/>
        <end position="283"/>
    </location>
</feature>
<dbReference type="Proteomes" id="UP000594263">
    <property type="component" value="Unplaced"/>
</dbReference>
<dbReference type="EnsemblPlants" id="Kaladp0042s0054.1.v1.1">
    <property type="protein sequence ID" value="Kaladp0042s0054.1.v1.1"/>
    <property type="gene ID" value="Kaladp0042s0054.v1.1"/>
</dbReference>
<dbReference type="GO" id="GO:0003697">
    <property type="term" value="F:single-stranded DNA binding"/>
    <property type="evidence" value="ECO:0007669"/>
    <property type="project" value="InterPro"/>
</dbReference>